<reference evidence="1" key="1">
    <citation type="submission" date="2022-06" db="EMBL/GenBank/DDBJ databases">
        <title>Draft genome sequence of Burkholderia glumae strain GR20004 isolated from rice panicle showing bacterial panicle blight.</title>
        <authorList>
            <person name="Choi S.Y."/>
            <person name="Lee Y.H."/>
        </authorList>
    </citation>
    <scope>NUCLEOTIDE SEQUENCE</scope>
    <source>
        <strain evidence="1">GR20004</strain>
        <plasmid evidence="1">unnamed2</plasmid>
    </source>
</reference>
<organism evidence="1 2">
    <name type="scientific">Burkholderia glumae</name>
    <name type="common">Pseudomonas glumae</name>
    <dbReference type="NCBI Taxonomy" id="337"/>
    <lineage>
        <taxon>Bacteria</taxon>
        <taxon>Pseudomonadati</taxon>
        <taxon>Pseudomonadota</taxon>
        <taxon>Betaproteobacteria</taxon>
        <taxon>Burkholderiales</taxon>
        <taxon>Burkholderiaceae</taxon>
        <taxon>Burkholderia</taxon>
    </lineage>
</organism>
<evidence type="ECO:0000313" key="2">
    <source>
        <dbReference type="Proteomes" id="UP001056386"/>
    </source>
</evidence>
<gene>
    <name evidence="1" type="ORF">NFI99_13655</name>
</gene>
<dbReference type="Proteomes" id="UP001056386">
    <property type="component" value="Plasmid unnamed2"/>
</dbReference>
<geneLocation type="plasmid" evidence="1 2">
    <name>unnamed2</name>
</geneLocation>
<dbReference type="RefSeq" id="WP_148271092.1">
    <property type="nucleotide sequence ID" value="NZ_CP099585.1"/>
</dbReference>
<sequence>MPKLVQSANSLYMAEVTARMVSANNLSAAKLLAGATHMRHKVAKSKILPMYEDAARAKANSWLRVLMVGRLITCAQGAYRSIEALVSTNTADFQKIKLPTYYSGGKPILFSKQILQEPLNLFPGLSTQNLENSKEAFDAHFIWVHPEGKISEGGFSDISEKDMITHTPEKVHTKTFAVHTPLTRAILTEEYNRSMLYDCRTSDLAGVCTKLDQKLLLDAMEVEVSKSNEFTIKVDFPTAVVQALNFLNIIIEYEKKYREGGCEHYQQLIDNMKHIGTSDEIASVSKILVDAKKNWESHRNSFAEELIAYRDILVEKRKAIRE</sequence>
<name>A0ABY5BD22_BURGL</name>
<evidence type="ECO:0000313" key="1">
    <source>
        <dbReference type="EMBL" id="USS44319.1"/>
    </source>
</evidence>
<proteinExistence type="predicted"/>
<dbReference type="EMBL" id="CP099585">
    <property type="protein sequence ID" value="USS44319.1"/>
    <property type="molecule type" value="Genomic_DNA"/>
</dbReference>
<keyword evidence="2" id="KW-1185">Reference proteome</keyword>
<accession>A0ABY5BD22</accession>
<keyword evidence="1" id="KW-0614">Plasmid</keyword>
<protein>
    <recommendedName>
        <fullName evidence="3">DUF4872 domain-containing protein</fullName>
    </recommendedName>
</protein>
<evidence type="ECO:0008006" key="3">
    <source>
        <dbReference type="Google" id="ProtNLM"/>
    </source>
</evidence>